<feature type="compositionally biased region" description="Polar residues" evidence="5">
    <location>
        <begin position="635"/>
        <end position="650"/>
    </location>
</feature>
<dbReference type="PANTHER" id="PTHR43719:SF28">
    <property type="entry name" value="PEROXIDE STRESS-ACTIVATED HISTIDINE KINASE MAK1-RELATED"/>
    <property type="match status" value="1"/>
</dbReference>
<feature type="compositionally biased region" description="Low complexity" evidence="5">
    <location>
        <begin position="16"/>
        <end position="31"/>
    </location>
</feature>
<evidence type="ECO:0000256" key="6">
    <source>
        <dbReference type="SAM" id="Phobius"/>
    </source>
</evidence>
<reference evidence="8" key="1">
    <citation type="submission" date="2021-06" db="EMBL/GenBank/DDBJ databases">
        <title>Genome Sequence of Mortierella hyaline Strain SCG-10, a Cold-Adapted, Nitrate-Reducing Fungus Isolated from Soil in Minnesota, USA.</title>
        <authorList>
            <person name="Aldossari N."/>
        </authorList>
    </citation>
    <scope>NUCLEOTIDE SEQUENCE</scope>
    <source>
        <strain evidence="8">SCG-10</strain>
    </source>
</reference>
<keyword evidence="6" id="KW-0812">Transmembrane</keyword>
<evidence type="ECO:0000313" key="9">
    <source>
        <dbReference type="Proteomes" id="UP000707451"/>
    </source>
</evidence>
<evidence type="ECO:0000256" key="2">
    <source>
        <dbReference type="ARBA" id="ARBA00023012"/>
    </source>
</evidence>
<evidence type="ECO:0000313" key="8">
    <source>
        <dbReference type="EMBL" id="KAG9060815.1"/>
    </source>
</evidence>
<dbReference type="PANTHER" id="PTHR43719">
    <property type="entry name" value="TWO-COMPONENT HISTIDINE KINASE"/>
    <property type="match status" value="1"/>
</dbReference>
<feature type="region of interest" description="Disordered" evidence="5">
    <location>
        <begin position="630"/>
        <end position="669"/>
    </location>
</feature>
<gene>
    <name evidence="8" type="primary">SSK1</name>
    <name evidence="8" type="ORF">KI688_008843</name>
</gene>
<protein>
    <submittedName>
        <fullName evidence="8">Ssk1 response regulator receiver</fullName>
    </submittedName>
</protein>
<feature type="compositionally biased region" description="Polar residues" evidence="5">
    <location>
        <begin position="1007"/>
        <end position="1026"/>
    </location>
</feature>
<keyword evidence="2" id="KW-0902">Two-component regulatory system</keyword>
<dbReference type="OrthoDB" id="21225at2759"/>
<name>A0A9P7XGB0_9FUNG</name>
<feature type="region of interest" description="Disordered" evidence="5">
    <location>
        <begin position="853"/>
        <end position="878"/>
    </location>
</feature>
<feature type="coiled-coil region" evidence="4">
    <location>
        <begin position="343"/>
        <end position="377"/>
    </location>
</feature>
<proteinExistence type="predicted"/>
<keyword evidence="6" id="KW-0472">Membrane</keyword>
<feature type="region of interest" description="Disordered" evidence="5">
    <location>
        <begin position="775"/>
        <end position="822"/>
    </location>
</feature>
<feature type="compositionally biased region" description="Low complexity" evidence="5">
    <location>
        <begin position="187"/>
        <end position="202"/>
    </location>
</feature>
<feature type="compositionally biased region" description="Low complexity" evidence="5">
    <location>
        <begin position="1279"/>
        <end position="1296"/>
    </location>
</feature>
<feature type="compositionally biased region" description="Low complexity" evidence="5">
    <location>
        <begin position="244"/>
        <end position="267"/>
    </location>
</feature>
<dbReference type="CDD" id="cd17546">
    <property type="entry name" value="REC_hyHK_CKI1_RcsC-like"/>
    <property type="match status" value="1"/>
</dbReference>
<keyword evidence="6" id="KW-1133">Transmembrane helix</keyword>
<feature type="transmembrane region" description="Helical" evidence="6">
    <location>
        <begin position="129"/>
        <end position="148"/>
    </location>
</feature>
<keyword evidence="9" id="KW-1185">Reference proteome</keyword>
<evidence type="ECO:0000256" key="4">
    <source>
        <dbReference type="SAM" id="Coils"/>
    </source>
</evidence>
<feature type="compositionally biased region" description="Polar residues" evidence="5">
    <location>
        <begin position="1297"/>
        <end position="1312"/>
    </location>
</feature>
<accession>A0A9P7XGB0</accession>
<comment type="caution">
    <text evidence="8">The sequence shown here is derived from an EMBL/GenBank/DDBJ whole genome shotgun (WGS) entry which is preliminary data.</text>
</comment>
<dbReference type="Gene3D" id="3.40.50.2300">
    <property type="match status" value="1"/>
</dbReference>
<keyword evidence="4" id="KW-0175">Coiled coil</keyword>
<dbReference type="InterPro" id="IPR011006">
    <property type="entry name" value="CheY-like_superfamily"/>
</dbReference>
<keyword evidence="1 3" id="KW-0597">Phosphoprotein</keyword>
<organism evidence="8 9">
    <name type="scientific">Linnemannia hyalina</name>
    <dbReference type="NCBI Taxonomy" id="64524"/>
    <lineage>
        <taxon>Eukaryota</taxon>
        <taxon>Fungi</taxon>
        <taxon>Fungi incertae sedis</taxon>
        <taxon>Mucoromycota</taxon>
        <taxon>Mortierellomycotina</taxon>
        <taxon>Mortierellomycetes</taxon>
        <taxon>Mortierellales</taxon>
        <taxon>Mortierellaceae</taxon>
        <taxon>Linnemannia</taxon>
    </lineage>
</organism>
<feature type="region of interest" description="Disordered" evidence="5">
    <location>
        <begin position="1"/>
        <end position="82"/>
    </location>
</feature>
<dbReference type="Proteomes" id="UP000707451">
    <property type="component" value="Unassembled WGS sequence"/>
</dbReference>
<feature type="compositionally biased region" description="Low complexity" evidence="5">
    <location>
        <begin position="1525"/>
        <end position="1535"/>
    </location>
</feature>
<feature type="compositionally biased region" description="Polar residues" evidence="5">
    <location>
        <begin position="223"/>
        <end position="243"/>
    </location>
</feature>
<feature type="transmembrane region" description="Helical" evidence="6">
    <location>
        <begin position="316"/>
        <end position="337"/>
    </location>
</feature>
<feature type="compositionally biased region" description="Low complexity" evidence="5">
    <location>
        <begin position="55"/>
        <end position="71"/>
    </location>
</feature>
<feature type="compositionally biased region" description="Polar residues" evidence="5">
    <location>
        <begin position="794"/>
        <end position="813"/>
    </location>
</feature>
<evidence type="ECO:0000256" key="1">
    <source>
        <dbReference type="ARBA" id="ARBA00022553"/>
    </source>
</evidence>
<feature type="region of interest" description="Disordered" evidence="5">
    <location>
        <begin position="1007"/>
        <end position="1127"/>
    </location>
</feature>
<feature type="compositionally biased region" description="Polar residues" evidence="5">
    <location>
        <begin position="1"/>
        <end position="15"/>
    </location>
</feature>
<feature type="compositionally biased region" description="Polar residues" evidence="5">
    <location>
        <begin position="1113"/>
        <end position="1126"/>
    </location>
</feature>
<dbReference type="PROSITE" id="PS50110">
    <property type="entry name" value="RESPONSE_REGULATORY"/>
    <property type="match status" value="1"/>
</dbReference>
<feature type="region of interest" description="Disordered" evidence="5">
    <location>
        <begin position="187"/>
        <end position="267"/>
    </location>
</feature>
<feature type="modified residue" description="4-aspartylphosphate" evidence="3">
    <location>
        <position position="1392"/>
    </location>
</feature>
<feature type="compositionally biased region" description="Polar residues" evidence="5">
    <location>
        <begin position="1215"/>
        <end position="1234"/>
    </location>
</feature>
<sequence>MDSPQVPKSTLSPAITTDNTPDNNNPTSTTTALPLSDNDNDNTNGDDSVPKEHTPATPAANGATAPSSSSTRVRSTAPRFKMQSRPAQLIRNLHANYFTPPSSFTDCPSFSSPEATTVGKVIQSIRHNLFAFGAIVSVAGCAILIGHGRTGLYLHGIGHSGLLAQAAYQGLFAVACSWQWLKPMWSSSPSPSPSSSSPRSTSHLSGIRSDDTSSPLDTKPAEPTTNASEPSITNNSKSATLDQASTSNPAATASTTATSTAAKATTSTTTLLHNTTSSSSISTSSRSSFPYWVLGYGLLGLVGLTPALTSHGWHPFIWNPAIILSTLVPLFLAPALLGLDRISAALSEDTDRHNAELDELQERHEILMEAYRDENLLKKNILLETVGKEVQDAATLAIETLRQMTPTSLFPPSVSREQLSPCTLPIPITSVLGLFTTMRHLQYISRNMQRLSRVMFTEYVQGIVEKTSPHYHRGENGFDVGEFVQSLGDLVSADASLKGVEFVIYHSEYGLSHVPIKGSEESWRHALINLIKSIIDSAKSGSTVELCLVLFALPQPEVEKNKVMVTFEIIYYPNHASTSNEDDLAQLNALLASKLVKAMGGALEIQALEDFAKKFIVSVEVEMNQSGLLQDEKSASTTAINTPKSGQDSPSLVHPLDPAAKPDEPLQPIPIQGHLQRLENMQTKYPMHESQQFFQQHLKTPLVSPSPSPSSPPSKRGAGSPKTSTEPTVQELLRFSRKLGGLKVVMMAREHSAFGVRLLGYLKTWGIHVTTKTIRDADGTEGEGESESEFTTEDPQTPTGAAQRTNSSSSLNGKPSDASGKIDASSALKSVGNPAFIMIDDDVRVLGQQILKLQATPPSPGPGSTTPKGRPTHRRHKSITSIQHTSIIYFTSLPTFKQARDTITFIIGTQMPGVHYSFANSLAGPPPSQGPLPYILVLPKPAGPRRVLTAIHTAINVPVLDQTYSPIATAPTSPAPMVRHFSTEINPFDRDRICYDPISHQAYAQTTLHSTQSSPGSISPNHPLTSDQRHRREMRQYAEPGGSGGMATYSSESQSLGGIVSPETPGGPRFIASPNGMPVTASGNQLPGILFDPTASRPQGTLSPSPGGPGQRRVSNGSARYSSHGSEGSAYVIPPAAGIVQHQPFSAMHAQRTADSAVAKAHTLSPDPAPTTTSQSALPAGYIRFSNGQVMRPGTRSPLTTPPMIIQSPGILFSPPTTRHSGMSSPLPQRSTDPLTPRGESGGTHRIIGSDSPKGSHPVLHGLPSPLAVSAAGTILRNSPGGATSSSSFPSHGTSPLPNTSETTANRTRSGSTPAKKAKDTGAKATTSLVKSGVVERVSPLVNVLIVEDNMINQTILIKFMQRRKIKFDVACNGREAVDKWRVGGFHLVLMDIQMPVMDGIEATREIRQLEKAQRIGVFPTDKPNSIGNTMSLMAASASASSSATSPQGATTPSSPFRSPVIIVALTASAESEESRNTALLAGCNDYITKPIDLPWLERKIVEWGCMQALIDVDAWKEWKRDLDGTTPGSPSAGPSVGGTVGASAALKQSLASAGKLTQASLRRPSSTRWTKGNKAAAAAAAAAVAAKNAVADADAAAGSGPDNGSPALTATKTKTTPKSAVSTAAATLTKTTAAAGDAVVPVSRSSPGTPLTTTSETTSAVQSDSSALVPDEDSPHTVN</sequence>
<dbReference type="GO" id="GO:0000156">
    <property type="term" value="F:phosphorelay response regulator activity"/>
    <property type="evidence" value="ECO:0007669"/>
    <property type="project" value="UniProtKB-ARBA"/>
</dbReference>
<feature type="region of interest" description="Disordered" evidence="5">
    <location>
        <begin position="1212"/>
        <end position="1325"/>
    </location>
</feature>
<dbReference type="InterPro" id="IPR050956">
    <property type="entry name" value="2C_system_His_kinase"/>
</dbReference>
<evidence type="ECO:0000256" key="5">
    <source>
        <dbReference type="SAM" id="MobiDB-lite"/>
    </source>
</evidence>
<feature type="compositionally biased region" description="Low complexity" evidence="5">
    <location>
        <begin position="1606"/>
        <end position="1664"/>
    </location>
</feature>
<dbReference type="Pfam" id="PF00072">
    <property type="entry name" value="Response_reg"/>
    <property type="match status" value="1"/>
</dbReference>
<dbReference type="SUPFAM" id="SSF52172">
    <property type="entry name" value="CheY-like"/>
    <property type="match status" value="1"/>
</dbReference>
<feature type="compositionally biased region" description="Basic and acidic residues" evidence="5">
    <location>
        <begin position="1027"/>
        <end position="1036"/>
    </location>
</feature>
<dbReference type="InterPro" id="IPR001789">
    <property type="entry name" value="Sig_transdc_resp-reg_receiver"/>
</dbReference>
<evidence type="ECO:0000259" key="7">
    <source>
        <dbReference type="PROSITE" id="PS50110"/>
    </source>
</evidence>
<dbReference type="SMART" id="SM00448">
    <property type="entry name" value="REC"/>
    <property type="match status" value="1"/>
</dbReference>
<feature type="domain" description="Response regulatory" evidence="7">
    <location>
        <begin position="1343"/>
        <end position="1505"/>
    </location>
</feature>
<dbReference type="EMBL" id="JAHRHY010000030">
    <property type="protein sequence ID" value="KAG9060815.1"/>
    <property type="molecule type" value="Genomic_DNA"/>
</dbReference>
<dbReference type="FunFam" id="3.40.50.2300:FF:000146">
    <property type="entry name" value="Putative two-component response regulator SSK1p"/>
    <property type="match status" value="1"/>
</dbReference>
<evidence type="ECO:0000256" key="3">
    <source>
        <dbReference type="PROSITE-ProRule" id="PRU00169"/>
    </source>
</evidence>
<feature type="region of interest" description="Disordered" evidence="5">
    <location>
        <begin position="1522"/>
        <end position="1541"/>
    </location>
</feature>
<feature type="region of interest" description="Disordered" evidence="5">
    <location>
        <begin position="1147"/>
        <end position="1179"/>
    </location>
</feature>
<feature type="compositionally biased region" description="Acidic residues" evidence="5">
    <location>
        <begin position="779"/>
        <end position="792"/>
    </location>
</feature>
<feature type="transmembrane region" description="Helical" evidence="6">
    <location>
        <begin position="289"/>
        <end position="309"/>
    </location>
</feature>
<feature type="region of interest" description="Disordered" evidence="5">
    <location>
        <begin position="1595"/>
        <end position="1680"/>
    </location>
</feature>
<feature type="region of interest" description="Disordered" evidence="5">
    <location>
        <begin position="691"/>
        <end position="730"/>
    </location>
</feature>